<dbReference type="PANTHER" id="PTHR21245">
    <property type="entry name" value="HETEROGENEOUS NUCLEAR RIBONUCLEOPROTEIN"/>
    <property type="match status" value="1"/>
</dbReference>
<dbReference type="EMBL" id="KQ964540">
    <property type="protein sequence ID" value="KXN69291.1"/>
    <property type="molecule type" value="Genomic_DNA"/>
</dbReference>
<protein>
    <recommendedName>
        <fullName evidence="3">RRM domain-containing protein</fullName>
    </recommendedName>
</protein>
<dbReference type="AlphaFoldDB" id="A0A137P2Z6"/>
<dbReference type="Pfam" id="PF00076">
    <property type="entry name" value="RRM_1"/>
    <property type="match status" value="2"/>
</dbReference>
<name>A0A137P2Z6_CONC2</name>
<accession>A0A137P2Z6</accession>
<dbReference type="PROSITE" id="PS50102">
    <property type="entry name" value="RRM"/>
    <property type="match status" value="3"/>
</dbReference>
<dbReference type="GO" id="GO:0003723">
    <property type="term" value="F:RNA binding"/>
    <property type="evidence" value="ECO:0007669"/>
    <property type="project" value="UniProtKB-UniRule"/>
</dbReference>
<reference evidence="4 5" key="1">
    <citation type="journal article" date="2015" name="Genome Biol. Evol.">
        <title>Phylogenomic analyses indicate that early fungi evolved digesting cell walls of algal ancestors of land plants.</title>
        <authorList>
            <person name="Chang Y."/>
            <person name="Wang S."/>
            <person name="Sekimoto S."/>
            <person name="Aerts A.L."/>
            <person name="Choi C."/>
            <person name="Clum A."/>
            <person name="LaButti K.M."/>
            <person name="Lindquist E.A."/>
            <person name="Yee Ngan C."/>
            <person name="Ohm R.A."/>
            <person name="Salamov A.A."/>
            <person name="Grigoriev I.V."/>
            <person name="Spatafora J.W."/>
            <person name="Berbee M.L."/>
        </authorList>
    </citation>
    <scope>NUCLEOTIDE SEQUENCE [LARGE SCALE GENOMIC DNA]</scope>
    <source>
        <strain evidence="4 5">NRRL 28638</strain>
    </source>
</reference>
<dbReference type="InterPro" id="IPR000504">
    <property type="entry name" value="RRM_dom"/>
</dbReference>
<keyword evidence="1 2" id="KW-0694">RNA-binding</keyword>
<evidence type="ECO:0000313" key="5">
    <source>
        <dbReference type="Proteomes" id="UP000070444"/>
    </source>
</evidence>
<dbReference type="InterPro" id="IPR035979">
    <property type="entry name" value="RBD_domain_sf"/>
</dbReference>
<evidence type="ECO:0000259" key="3">
    <source>
        <dbReference type="PROSITE" id="PS50102"/>
    </source>
</evidence>
<evidence type="ECO:0000256" key="2">
    <source>
        <dbReference type="PROSITE-ProRule" id="PRU00176"/>
    </source>
</evidence>
<evidence type="ECO:0000313" key="4">
    <source>
        <dbReference type="EMBL" id="KXN69291.1"/>
    </source>
</evidence>
<proteinExistence type="predicted"/>
<organism evidence="4 5">
    <name type="scientific">Conidiobolus coronatus (strain ATCC 28846 / CBS 209.66 / NRRL 28638)</name>
    <name type="common">Delacroixia coronata</name>
    <dbReference type="NCBI Taxonomy" id="796925"/>
    <lineage>
        <taxon>Eukaryota</taxon>
        <taxon>Fungi</taxon>
        <taxon>Fungi incertae sedis</taxon>
        <taxon>Zoopagomycota</taxon>
        <taxon>Entomophthoromycotina</taxon>
        <taxon>Entomophthoromycetes</taxon>
        <taxon>Entomophthorales</taxon>
        <taxon>Ancylistaceae</taxon>
        <taxon>Conidiobolus</taxon>
    </lineage>
</organism>
<dbReference type="SUPFAM" id="SSF54928">
    <property type="entry name" value="RNA-binding domain, RBD"/>
    <property type="match status" value="2"/>
</dbReference>
<feature type="domain" description="RRM" evidence="3">
    <location>
        <begin position="94"/>
        <end position="173"/>
    </location>
</feature>
<dbReference type="Proteomes" id="UP000070444">
    <property type="component" value="Unassembled WGS sequence"/>
</dbReference>
<feature type="domain" description="RRM" evidence="3">
    <location>
        <begin position="175"/>
        <end position="248"/>
    </location>
</feature>
<keyword evidence="5" id="KW-1185">Reference proteome</keyword>
<evidence type="ECO:0000256" key="1">
    <source>
        <dbReference type="ARBA" id="ARBA00022884"/>
    </source>
</evidence>
<gene>
    <name evidence="4" type="ORF">CONCODRAFT_165848</name>
</gene>
<dbReference type="SMART" id="SM00360">
    <property type="entry name" value="RRM"/>
    <property type="match status" value="3"/>
</dbReference>
<dbReference type="InterPro" id="IPR012677">
    <property type="entry name" value="Nucleotide-bd_a/b_plait_sf"/>
</dbReference>
<dbReference type="OrthoDB" id="410044at2759"/>
<dbReference type="STRING" id="796925.A0A137P2Z6"/>
<dbReference type="CDD" id="cd00590">
    <property type="entry name" value="RRM_SF"/>
    <property type="match status" value="2"/>
</dbReference>
<feature type="domain" description="RRM" evidence="3">
    <location>
        <begin position="259"/>
        <end position="333"/>
    </location>
</feature>
<dbReference type="Gene3D" id="3.30.70.330">
    <property type="match status" value="3"/>
</dbReference>
<sequence length="621" mass="71266">MCHSDSELYCKSTRLFIEGKEASSHNIKTHWRVLNKSHPLGSSYIASSMSKLSYSSNSNSSSTFNSRSDDRTEFFNDEENSHSEFHSSKSDPDCCLFVASLVSSKAENELAKSVGKHFSQWGKLVDVKVMKDSMNRPYGFVQYDLKEDAKIALEKSINTVIDGRHIRVEKARVNRTIFLYHLSAIKTIEQTVNMVSRFGELENAKILNTSDVENKNCGFFKFKYREDAIKAYSYFYSRSTIGVEWATFLEKTHRVFDFSSIFIGNLPANITRNDLEQRFKACGDIVYIHIFPRGSTSFSFIKFKDYTMSIKAIEAQNGAVIEENNLKVFFRKISFKQHNKCQNHANFSPKYYCSPKYNYTQHYKYKNTHEAIDRDSENNIAKEQLGVDGYKRQNTNYENHSSHRNFNRYNVSSNPGSFQQANGYSYKLEFNNGNREYTHQRKNSGEEYQYHETSNFPCNQQMMVPYTPYLNPAFTNASQSAVGSPQTPVFYPPYPSYFSPAISGNNNMASMQYSYYSTPILKQLPDGSYASIVSYSNEHYNQHNSNILPQYQVPPSPLMLPPPQIPSTPAGTYHSSQHINNDQSSNGCYTINAKTASFLDRKPNISSERKSNARSIYDRKL</sequence>